<dbReference type="RefSeq" id="WP_339089974.1">
    <property type="nucleotide sequence ID" value="NZ_LR743507.1"/>
</dbReference>
<dbReference type="AlphaFoldDB" id="A0A679JAC0"/>
<dbReference type="EC" id="1.14.12.-" evidence="7"/>
<keyword evidence="3 7" id="KW-0560">Oxidoreductase</keyword>
<dbReference type="Pfam" id="PF19301">
    <property type="entry name" value="LigXa_C"/>
    <property type="match status" value="1"/>
</dbReference>
<organism evidence="7">
    <name type="scientific">Variovorax paradoxus</name>
    <dbReference type="NCBI Taxonomy" id="34073"/>
    <lineage>
        <taxon>Bacteria</taxon>
        <taxon>Pseudomonadati</taxon>
        <taxon>Pseudomonadota</taxon>
        <taxon>Betaproteobacteria</taxon>
        <taxon>Burkholderiales</taxon>
        <taxon>Comamonadaceae</taxon>
        <taxon>Variovorax</taxon>
    </lineage>
</organism>
<dbReference type="Gene3D" id="3.90.380.10">
    <property type="entry name" value="Naphthalene 1,2-dioxygenase Alpha Subunit, Chain A, domain 1"/>
    <property type="match status" value="1"/>
</dbReference>
<evidence type="ECO:0000259" key="6">
    <source>
        <dbReference type="PROSITE" id="PS51296"/>
    </source>
</evidence>
<dbReference type="SUPFAM" id="SSF55961">
    <property type="entry name" value="Bet v1-like"/>
    <property type="match status" value="1"/>
</dbReference>
<dbReference type="EMBL" id="LR743507">
    <property type="protein sequence ID" value="CAA2103534.1"/>
    <property type="molecule type" value="Genomic_DNA"/>
</dbReference>
<dbReference type="GO" id="GO:0051537">
    <property type="term" value="F:2 iron, 2 sulfur cluster binding"/>
    <property type="evidence" value="ECO:0007669"/>
    <property type="project" value="UniProtKB-KW"/>
</dbReference>
<dbReference type="SUPFAM" id="SSF50022">
    <property type="entry name" value="ISP domain"/>
    <property type="match status" value="1"/>
</dbReference>
<dbReference type="InterPro" id="IPR017941">
    <property type="entry name" value="Rieske_2Fe-2S"/>
</dbReference>
<keyword evidence="4" id="KW-0408">Iron</keyword>
<sequence>MLSEEKNRLLTEVGPGKPMGDYLRRYWHPIAGASEFEDKAVKPLRILGEDLVLYKDLSGNYGLVDRRCPHRNADMSYGYVEKCGLRCSYHGWQYDQEGQCIHQPFEETLDPGARMRRNTKIKAYPVQEKAGLLWAYMGPQPAPLLPDWELFNYRNGFAQAVFAEIPCNWFQCQENSIDPVHFEWTHNNWTTRLQGDEGPYVPTHLKLAFEEFEHGFVYKRLRGGEREDNVMWTTGRVTLWPNGFFLGHHFEWRVPIDDHHTLSVLWVLSRLPAEQEPYVQERIPSWYGPIKDPVTNRWITSHVANQDFVVWVGQGAITDRTREKLGQSDKGIVMMRRRFFEEIEAMQADPAHEPKGLIRDPEKNRDLFLPSACREEMLNGLPRKELAAHPLLGPYLKDFFGQAGQPDDVRAAYEKAIGQKVQGATFFKVHGAGSEEADEVGEAAEGAARA</sequence>
<dbReference type="InterPro" id="IPR050584">
    <property type="entry name" value="Cholesterol_7-desaturase"/>
</dbReference>
<evidence type="ECO:0000256" key="4">
    <source>
        <dbReference type="ARBA" id="ARBA00023004"/>
    </source>
</evidence>
<evidence type="ECO:0000256" key="3">
    <source>
        <dbReference type="ARBA" id="ARBA00023002"/>
    </source>
</evidence>
<feature type="domain" description="Rieske" evidence="6">
    <location>
        <begin position="27"/>
        <end position="135"/>
    </location>
</feature>
<gene>
    <name evidence="7" type="primary">pobA_1</name>
    <name evidence="7" type="ORF">VVAX_02309</name>
</gene>
<keyword evidence="2" id="KW-0479">Metal-binding</keyword>
<name>A0A679JAC0_VARPD</name>
<reference evidence="7" key="1">
    <citation type="submission" date="2019-12" db="EMBL/GenBank/DDBJ databases">
        <authorList>
            <person name="Cremers G."/>
        </authorList>
    </citation>
    <scope>NUCLEOTIDE SEQUENCE</scope>
    <source>
        <strain evidence="7">Vvax</strain>
    </source>
</reference>
<dbReference type="GO" id="GO:0046872">
    <property type="term" value="F:metal ion binding"/>
    <property type="evidence" value="ECO:0007669"/>
    <property type="project" value="UniProtKB-KW"/>
</dbReference>
<evidence type="ECO:0000256" key="2">
    <source>
        <dbReference type="ARBA" id="ARBA00022723"/>
    </source>
</evidence>
<keyword evidence="1" id="KW-0001">2Fe-2S</keyword>
<evidence type="ECO:0000313" key="7">
    <source>
        <dbReference type="EMBL" id="CAA2103534.1"/>
    </source>
</evidence>
<dbReference type="CDD" id="cd08878">
    <property type="entry name" value="RHO_alpha_C_DMO-like"/>
    <property type="match status" value="1"/>
</dbReference>
<dbReference type="GO" id="GO:0051213">
    <property type="term" value="F:dioxygenase activity"/>
    <property type="evidence" value="ECO:0007669"/>
    <property type="project" value="UniProtKB-KW"/>
</dbReference>
<dbReference type="PANTHER" id="PTHR21266">
    <property type="entry name" value="IRON-SULFUR DOMAIN CONTAINING PROTEIN"/>
    <property type="match status" value="1"/>
</dbReference>
<dbReference type="PANTHER" id="PTHR21266:SF59">
    <property type="entry name" value="BLR4922 PROTEIN"/>
    <property type="match status" value="1"/>
</dbReference>
<keyword evidence="5" id="KW-0411">Iron-sulfur</keyword>
<dbReference type="Pfam" id="PF00355">
    <property type="entry name" value="Rieske"/>
    <property type="match status" value="1"/>
</dbReference>
<evidence type="ECO:0000256" key="1">
    <source>
        <dbReference type="ARBA" id="ARBA00022714"/>
    </source>
</evidence>
<dbReference type="PROSITE" id="PS51296">
    <property type="entry name" value="RIESKE"/>
    <property type="match status" value="1"/>
</dbReference>
<keyword evidence="7" id="KW-0223">Dioxygenase</keyword>
<dbReference type="InterPro" id="IPR045623">
    <property type="entry name" value="LigXa_C"/>
</dbReference>
<protein>
    <submittedName>
        <fullName evidence="7">Phenoxybenzoate dioxygenase subunit alpha</fullName>
        <ecNumber evidence="7">1.14.12.-</ecNumber>
    </submittedName>
</protein>
<dbReference type="Gene3D" id="2.102.10.10">
    <property type="entry name" value="Rieske [2Fe-2S] iron-sulphur domain"/>
    <property type="match status" value="1"/>
</dbReference>
<accession>A0A679JAC0</accession>
<evidence type="ECO:0000256" key="5">
    <source>
        <dbReference type="ARBA" id="ARBA00023014"/>
    </source>
</evidence>
<dbReference type="InterPro" id="IPR036922">
    <property type="entry name" value="Rieske_2Fe-2S_sf"/>
</dbReference>
<proteinExistence type="predicted"/>